<dbReference type="Pfam" id="PF03147">
    <property type="entry name" value="FDX-ACB"/>
    <property type="match status" value="1"/>
</dbReference>
<feature type="binding site" evidence="15">
    <location>
        <position position="455"/>
    </location>
    <ligand>
        <name>Mg(2+)</name>
        <dbReference type="ChEBI" id="CHEBI:18420"/>
        <note>shared with alpha subunit</note>
    </ligand>
</feature>
<dbReference type="Gene3D" id="2.40.50.140">
    <property type="entry name" value="Nucleic acid-binding proteins"/>
    <property type="match status" value="1"/>
</dbReference>
<evidence type="ECO:0000313" key="20">
    <source>
        <dbReference type="EMBL" id="MFC3285385.1"/>
    </source>
</evidence>
<feature type="domain" description="B5" evidence="19">
    <location>
        <begin position="402"/>
        <end position="477"/>
    </location>
</feature>
<reference evidence="21" key="1">
    <citation type="journal article" date="2019" name="Int. J. Syst. Evol. Microbiol.">
        <title>The Global Catalogue of Microorganisms (GCM) 10K type strain sequencing project: providing services to taxonomists for standard genome sequencing and annotation.</title>
        <authorList>
            <consortium name="The Broad Institute Genomics Platform"/>
            <consortium name="The Broad Institute Genome Sequencing Center for Infectious Disease"/>
            <person name="Wu L."/>
            <person name="Ma J."/>
        </authorList>
    </citation>
    <scope>NUCLEOTIDE SEQUENCE [LARGE SCALE GENOMIC DNA]</scope>
    <source>
        <strain evidence="21">CECT 7698</strain>
    </source>
</reference>
<comment type="similarity">
    <text evidence="2 15">Belongs to the phenylalanyl-tRNA synthetase beta subunit family. Type 1 subfamily.</text>
</comment>
<evidence type="ECO:0000256" key="10">
    <source>
        <dbReference type="ARBA" id="ARBA00022842"/>
    </source>
</evidence>
<dbReference type="Gene3D" id="3.30.56.10">
    <property type="match status" value="2"/>
</dbReference>
<keyword evidence="4 15" id="KW-0963">Cytoplasm</keyword>
<evidence type="ECO:0000259" key="18">
    <source>
        <dbReference type="PROSITE" id="PS51447"/>
    </source>
</evidence>
<dbReference type="GO" id="GO:0004826">
    <property type="term" value="F:phenylalanine-tRNA ligase activity"/>
    <property type="evidence" value="ECO:0007669"/>
    <property type="project" value="UniProtKB-EC"/>
</dbReference>
<accession>A0ABV7LUX0</accession>
<keyword evidence="11 16" id="KW-0694">RNA-binding</keyword>
<dbReference type="PANTHER" id="PTHR10947:SF0">
    <property type="entry name" value="PHENYLALANINE--TRNA LIGASE BETA SUBUNIT"/>
    <property type="match status" value="1"/>
</dbReference>
<feature type="binding site" evidence="15">
    <location>
        <position position="465"/>
    </location>
    <ligand>
        <name>Mg(2+)</name>
        <dbReference type="ChEBI" id="CHEBI:18420"/>
        <note>shared with alpha subunit</note>
    </ligand>
</feature>
<dbReference type="PROSITE" id="PS50886">
    <property type="entry name" value="TRBD"/>
    <property type="match status" value="1"/>
</dbReference>
<dbReference type="SMART" id="SM00874">
    <property type="entry name" value="B5"/>
    <property type="match status" value="1"/>
</dbReference>
<dbReference type="InterPro" id="IPR004532">
    <property type="entry name" value="Phe-tRNA-ligase_IIc_bsu_bact"/>
</dbReference>
<feature type="binding site" evidence="15">
    <location>
        <position position="461"/>
    </location>
    <ligand>
        <name>Mg(2+)</name>
        <dbReference type="ChEBI" id="CHEBI:18420"/>
        <note>shared with alpha subunit</note>
    </ligand>
</feature>
<dbReference type="HAMAP" id="MF_00283">
    <property type="entry name" value="Phe_tRNA_synth_beta1"/>
    <property type="match status" value="1"/>
</dbReference>
<dbReference type="Pfam" id="PF03484">
    <property type="entry name" value="B5"/>
    <property type="match status" value="1"/>
</dbReference>
<dbReference type="Proteomes" id="UP001595579">
    <property type="component" value="Unassembled WGS sequence"/>
</dbReference>
<dbReference type="Gene3D" id="3.50.40.10">
    <property type="entry name" value="Phenylalanyl-trna Synthetase, Chain B, domain 3"/>
    <property type="match status" value="1"/>
</dbReference>
<dbReference type="NCBIfam" id="TIGR00472">
    <property type="entry name" value="pheT_bact"/>
    <property type="match status" value="1"/>
</dbReference>
<dbReference type="SUPFAM" id="SSF54991">
    <property type="entry name" value="Anticodon-binding domain of PheRS"/>
    <property type="match status" value="1"/>
</dbReference>
<evidence type="ECO:0000259" key="19">
    <source>
        <dbReference type="PROSITE" id="PS51483"/>
    </source>
</evidence>
<dbReference type="SUPFAM" id="SSF46955">
    <property type="entry name" value="Putative DNA-binding domain"/>
    <property type="match status" value="1"/>
</dbReference>
<feature type="domain" description="FDX-ACB" evidence="18">
    <location>
        <begin position="699"/>
        <end position="792"/>
    </location>
</feature>
<keyword evidence="12 15" id="KW-0648">Protein biosynthesis</keyword>
<evidence type="ECO:0000256" key="3">
    <source>
        <dbReference type="ARBA" id="ARBA00011209"/>
    </source>
</evidence>
<dbReference type="SMART" id="SM00896">
    <property type="entry name" value="FDX-ACB"/>
    <property type="match status" value="1"/>
</dbReference>
<proteinExistence type="inferred from homology"/>
<dbReference type="Gene3D" id="3.30.930.10">
    <property type="entry name" value="Bira Bifunctional Protein, Domain 2"/>
    <property type="match status" value="1"/>
</dbReference>
<dbReference type="CDD" id="cd00769">
    <property type="entry name" value="PheRS_beta_core"/>
    <property type="match status" value="1"/>
</dbReference>
<comment type="subcellular location">
    <subcellularLocation>
        <location evidence="1 15">Cytoplasm</location>
    </subcellularLocation>
</comment>
<dbReference type="Pfam" id="PF03483">
    <property type="entry name" value="B3_4"/>
    <property type="match status" value="1"/>
</dbReference>
<evidence type="ECO:0000256" key="15">
    <source>
        <dbReference type="HAMAP-Rule" id="MF_00283"/>
    </source>
</evidence>
<comment type="catalytic activity">
    <reaction evidence="14 15">
        <text>tRNA(Phe) + L-phenylalanine + ATP = L-phenylalanyl-tRNA(Phe) + AMP + diphosphate + H(+)</text>
        <dbReference type="Rhea" id="RHEA:19413"/>
        <dbReference type="Rhea" id="RHEA-COMP:9668"/>
        <dbReference type="Rhea" id="RHEA-COMP:9699"/>
        <dbReference type="ChEBI" id="CHEBI:15378"/>
        <dbReference type="ChEBI" id="CHEBI:30616"/>
        <dbReference type="ChEBI" id="CHEBI:33019"/>
        <dbReference type="ChEBI" id="CHEBI:58095"/>
        <dbReference type="ChEBI" id="CHEBI:78442"/>
        <dbReference type="ChEBI" id="CHEBI:78531"/>
        <dbReference type="ChEBI" id="CHEBI:456215"/>
        <dbReference type="EC" id="6.1.1.20"/>
    </reaction>
</comment>
<evidence type="ECO:0000256" key="6">
    <source>
        <dbReference type="ARBA" id="ARBA00022598"/>
    </source>
</evidence>
<keyword evidence="21" id="KW-1185">Reference proteome</keyword>
<dbReference type="InterPro" id="IPR033714">
    <property type="entry name" value="tRNA_bind_bactPheRS"/>
</dbReference>
<dbReference type="PROSITE" id="PS51483">
    <property type="entry name" value="B5"/>
    <property type="match status" value="1"/>
</dbReference>
<keyword evidence="10 15" id="KW-0460">Magnesium</keyword>
<dbReference type="PANTHER" id="PTHR10947">
    <property type="entry name" value="PHENYLALANYL-TRNA SYNTHETASE BETA CHAIN AND LEUCINE-RICH REPEAT-CONTAINING PROTEIN 47"/>
    <property type="match status" value="1"/>
</dbReference>
<dbReference type="NCBIfam" id="NF045760">
    <property type="entry name" value="YtpR"/>
    <property type="match status" value="1"/>
</dbReference>
<comment type="caution">
    <text evidence="20">The sequence shown here is derived from an EMBL/GenBank/DDBJ whole genome shotgun (WGS) entry which is preliminary data.</text>
</comment>
<evidence type="ECO:0000256" key="13">
    <source>
        <dbReference type="ARBA" id="ARBA00023146"/>
    </source>
</evidence>
<dbReference type="SMART" id="SM00873">
    <property type="entry name" value="B3_4"/>
    <property type="match status" value="1"/>
</dbReference>
<dbReference type="InterPro" id="IPR045060">
    <property type="entry name" value="Phe-tRNA-ligase_IIc_bsu"/>
</dbReference>
<keyword evidence="9 15" id="KW-0067">ATP-binding</keyword>
<dbReference type="InterPro" id="IPR012340">
    <property type="entry name" value="NA-bd_OB-fold"/>
</dbReference>
<dbReference type="InterPro" id="IPR009061">
    <property type="entry name" value="DNA-bd_dom_put_sf"/>
</dbReference>
<dbReference type="InterPro" id="IPR041616">
    <property type="entry name" value="PheRS_beta_core"/>
</dbReference>
<organism evidence="20 21">
    <name type="scientific">Litchfieldella rifensis</name>
    <dbReference type="NCBI Taxonomy" id="762643"/>
    <lineage>
        <taxon>Bacteria</taxon>
        <taxon>Pseudomonadati</taxon>
        <taxon>Pseudomonadota</taxon>
        <taxon>Gammaproteobacteria</taxon>
        <taxon>Oceanospirillales</taxon>
        <taxon>Halomonadaceae</taxon>
        <taxon>Litchfieldella</taxon>
    </lineage>
</organism>
<dbReference type="EMBL" id="JBHRUG010000031">
    <property type="protein sequence ID" value="MFC3285385.1"/>
    <property type="molecule type" value="Genomic_DNA"/>
</dbReference>
<dbReference type="InterPro" id="IPR045864">
    <property type="entry name" value="aa-tRNA-synth_II/BPL/LPL"/>
</dbReference>
<protein>
    <recommendedName>
        <fullName evidence="15">Phenylalanine--tRNA ligase beta subunit</fullName>
        <ecNumber evidence="15">6.1.1.20</ecNumber>
    </recommendedName>
    <alternativeName>
        <fullName evidence="15">Phenylalanyl-tRNA synthetase beta subunit</fullName>
        <shortName evidence="15">PheRS</shortName>
    </alternativeName>
</protein>
<dbReference type="Pfam" id="PF01588">
    <property type="entry name" value="tRNA_bind"/>
    <property type="match status" value="1"/>
</dbReference>
<dbReference type="Gene3D" id="3.30.70.380">
    <property type="entry name" value="Ferrodoxin-fold anticodon-binding domain"/>
    <property type="match status" value="1"/>
</dbReference>
<dbReference type="PROSITE" id="PS51447">
    <property type="entry name" value="FDX_ACB"/>
    <property type="match status" value="1"/>
</dbReference>
<dbReference type="SUPFAM" id="SSF55681">
    <property type="entry name" value="Class II aaRS and biotin synthetases"/>
    <property type="match status" value="1"/>
</dbReference>
<dbReference type="Pfam" id="PF17759">
    <property type="entry name" value="tRNA_synthFbeta"/>
    <property type="match status" value="1"/>
</dbReference>
<evidence type="ECO:0000256" key="8">
    <source>
        <dbReference type="ARBA" id="ARBA00022741"/>
    </source>
</evidence>
<keyword evidence="6 15" id="KW-0436">Ligase</keyword>
<feature type="domain" description="TRNA-binding" evidence="17">
    <location>
        <begin position="39"/>
        <end position="149"/>
    </location>
</feature>
<dbReference type="CDD" id="cd02796">
    <property type="entry name" value="tRNA_bind_bactPheRS"/>
    <property type="match status" value="1"/>
</dbReference>
<evidence type="ECO:0000256" key="14">
    <source>
        <dbReference type="ARBA" id="ARBA00049255"/>
    </source>
</evidence>
<evidence type="ECO:0000256" key="12">
    <source>
        <dbReference type="ARBA" id="ARBA00022917"/>
    </source>
</evidence>
<evidence type="ECO:0000313" key="21">
    <source>
        <dbReference type="Proteomes" id="UP001595579"/>
    </source>
</evidence>
<evidence type="ECO:0000256" key="7">
    <source>
        <dbReference type="ARBA" id="ARBA00022723"/>
    </source>
</evidence>
<evidence type="ECO:0000256" key="11">
    <source>
        <dbReference type="ARBA" id="ARBA00022884"/>
    </source>
</evidence>
<gene>
    <name evidence="15 20" type="primary">pheT</name>
    <name evidence="20" type="ORF">ACFOEV_17435</name>
</gene>
<comment type="subunit">
    <text evidence="3 15">Tetramer of two alpha and two beta subunits.</text>
</comment>
<keyword evidence="8 15" id="KW-0547">Nucleotide-binding</keyword>
<comment type="cofactor">
    <cofactor evidence="15">
        <name>Mg(2+)</name>
        <dbReference type="ChEBI" id="CHEBI:18420"/>
    </cofactor>
    <text evidence="15">Binds 2 magnesium ions per tetramer.</text>
</comment>
<dbReference type="RefSeq" id="WP_386776156.1">
    <property type="nucleotide sequence ID" value="NZ_JBHRUG010000031.1"/>
</dbReference>
<dbReference type="InterPro" id="IPR005147">
    <property type="entry name" value="tRNA_synthase_B5-dom"/>
</dbReference>
<dbReference type="SUPFAM" id="SSF50249">
    <property type="entry name" value="Nucleic acid-binding proteins"/>
    <property type="match status" value="1"/>
</dbReference>
<evidence type="ECO:0000256" key="9">
    <source>
        <dbReference type="ARBA" id="ARBA00022840"/>
    </source>
</evidence>
<dbReference type="InterPro" id="IPR005146">
    <property type="entry name" value="B3/B4_tRNA-bd"/>
</dbReference>
<dbReference type="InterPro" id="IPR020825">
    <property type="entry name" value="Phe-tRNA_synthase-like_B3/B4"/>
</dbReference>
<keyword evidence="13 15" id="KW-0030">Aminoacyl-tRNA synthetase</keyword>
<feature type="binding site" evidence="15">
    <location>
        <position position="464"/>
    </location>
    <ligand>
        <name>Mg(2+)</name>
        <dbReference type="ChEBI" id="CHEBI:18420"/>
        <note>shared with alpha subunit</note>
    </ligand>
</feature>
<keyword evidence="7 15" id="KW-0479">Metal-binding</keyword>
<dbReference type="InterPro" id="IPR036690">
    <property type="entry name" value="Fdx_antiC-bd_sf"/>
</dbReference>
<evidence type="ECO:0000256" key="16">
    <source>
        <dbReference type="PROSITE-ProRule" id="PRU00209"/>
    </source>
</evidence>
<dbReference type="EC" id="6.1.1.20" evidence="15"/>
<evidence type="ECO:0000256" key="1">
    <source>
        <dbReference type="ARBA" id="ARBA00004496"/>
    </source>
</evidence>
<evidence type="ECO:0000256" key="2">
    <source>
        <dbReference type="ARBA" id="ARBA00008653"/>
    </source>
</evidence>
<dbReference type="SUPFAM" id="SSF56037">
    <property type="entry name" value="PheT/TilS domain"/>
    <property type="match status" value="1"/>
</dbReference>
<sequence length="793" mass="86994">MKFSEQWLREWVSPQLATQALADQITMAGLEVDAVEPVAEGFAGVVVASVTHKAQHPDADKLNVCQVDDGSGEVRQVVCGAPNVEVGQKVPFARVGAVLPGDFKIKRAKLRGVESQGMICSASELGLEEGHSAGIFVLPASAPLGEDFRAWMGLDDSTIEVDLTPNRGDCLSIKGLAREVGVLNCLAVAGPAIETQVATHDDRFTIHVSDPERCPRYVGRLIKGVDVGAETPLWMVERLRRSGIRSIDPVVDITNYVMLELGQPMHAFDLDNLHDAIEVRLAREGERLVLLDGQEIALRDDTLVIADSRGALAIAGVMGGEHSGVGLETRDIFLESAFFTPLAVAGQARTYGLHTDASHRFERGVDPELTLMAVERATALLREVTGGEPGPVVDVTSHDHLPPSRWIELRAARLEQALGMRLESDRAVDILQRLGMSVTDTVAGWRVEAPSWRFDIAIEEDLIEELARIHGYNRLPVRRPLARLSLRPDGERRQPLSRLRHQMVARGYQEAISYSFVSPDLQRTLLPQAISPRLANPISSDMAVMRASLFPGLIKALEHNLNRQQSRIRLFESGLVFHGDLDDLAQIPMLGGLACGSRDPEGWAGGRETVDFYDVKGDLESLLAMGGSISAWRFEPGEHPALHPGQTARVLYRGDAVGWLGTLHPAVRAELGLKVDAVLFEVQLEALSQGILPEFIPLSRYPEVRRDLALLVDETLPVQSLLDCLREQAGEWLTELRLFDVYQGKGVAEGHKSVALGLTWQHPSRTLNDEEINQLVDAIVTESKQRFGARLRG</sequence>
<keyword evidence="5 16" id="KW-0820">tRNA-binding</keyword>
<evidence type="ECO:0000256" key="5">
    <source>
        <dbReference type="ARBA" id="ARBA00022555"/>
    </source>
</evidence>
<dbReference type="InterPro" id="IPR005121">
    <property type="entry name" value="Fdx_antiC-bd"/>
</dbReference>
<name>A0ABV7LUX0_9GAMM</name>
<evidence type="ECO:0000256" key="4">
    <source>
        <dbReference type="ARBA" id="ARBA00022490"/>
    </source>
</evidence>
<dbReference type="InterPro" id="IPR002547">
    <property type="entry name" value="tRNA-bd_dom"/>
</dbReference>
<evidence type="ECO:0000259" key="17">
    <source>
        <dbReference type="PROSITE" id="PS50886"/>
    </source>
</evidence>